<evidence type="ECO:0000313" key="1">
    <source>
        <dbReference type="EMBL" id="KZV83419.1"/>
    </source>
</evidence>
<dbReference type="EMBL" id="KV426272">
    <property type="protein sequence ID" value="KZV83419.1"/>
    <property type="molecule type" value="Genomic_DNA"/>
</dbReference>
<keyword evidence="2" id="KW-1185">Reference proteome</keyword>
<dbReference type="AlphaFoldDB" id="A0A165ZK67"/>
<name>A0A165ZK67_EXIGL</name>
<sequence length="141" mass="15984">MSSLRAPLTQARRPDPAPVCSLCRRTQRIFIRCCCSPVWPYASTFTRGGQDYFFERPNLVLVVCSISSHSPACACCIYSRASLVIPRVVQLTRRSTFEQYLLGGLHYPPVGVERNDYLMYNRIKSQLCIQSSVGFPVRCLL</sequence>
<dbReference type="InParanoid" id="A0A165ZK67"/>
<dbReference type="Proteomes" id="UP000077266">
    <property type="component" value="Unassembled WGS sequence"/>
</dbReference>
<gene>
    <name evidence="1" type="ORF">EXIGLDRAFT_314998</name>
</gene>
<proteinExistence type="predicted"/>
<organism evidence="1 2">
    <name type="scientific">Exidia glandulosa HHB12029</name>
    <dbReference type="NCBI Taxonomy" id="1314781"/>
    <lineage>
        <taxon>Eukaryota</taxon>
        <taxon>Fungi</taxon>
        <taxon>Dikarya</taxon>
        <taxon>Basidiomycota</taxon>
        <taxon>Agaricomycotina</taxon>
        <taxon>Agaricomycetes</taxon>
        <taxon>Auriculariales</taxon>
        <taxon>Exidiaceae</taxon>
        <taxon>Exidia</taxon>
    </lineage>
</organism>
<evidence type="ECO:0000313" key="2">
    <source>
        <dbReference type="Proteomes" id="UP000077266"/>
    </source>
</evidence>
<protein>
    <submittedName>
        <fullName evidence="1">Uncharacterized protein</fullName>
    </submittedName>
</protein>
<accession>A0A165ZK67</accession>
<reference evidence="1 2" key="1">
    <citation type="journal article" date="2016" name="Mol. Biol. Evol.">
        <title>Comparative Genomics of Early-Diverging Mushroom-Forming Fungi Provides Insights into the Origins of Lignocellulose Decay Capabilities.</title>
        <authorList>
            <person name="Nagy L.G."/>
            <person name="Riley R."/>
            <person name="Tritt A."/>
            <person name="Adam C."/>
            <person name="Daum C."/>
            <person name="Floudas D."/>
            <person name="Sun H."/>
            <person name="Yadav J.S."/>
            <person name="Pangilinan J."/>
            <person name="Larsson K.H."/>
            <person name="Matsuura K."/>
            <person name="Barry K."/>
            <person name="Labutti K."/>
            <person name="Kuo R."/>
            <person name="Ohm R.A."/>
            <person name="Bhattacharya S.S."/>
            <person name="Shirouzu T."/>
            <person name="Yoshinaga Y."/>
            <person name="Martin F.M."/>
            <person name="Grigoriev I.V."/>
            <person name="Hibbett D.S."/>
        </authorList>
    </citation>
    <scope>NUCLEOTIDE SEQUENCE [LARGE SCALE GENOMIC DNA]</scope>
    <source>
        <strain evidence="1 2">HHB12029</strain>
    </source>
</reference>